<evidence type="ECO:0000256" key="1">
    <source>
        <dbReference type="SAM" id="MobiDB-lite"/>
    </source>
</evidence>
<keyword evidence="3" id="KW-0808">Transferase</keyword>
<evidence type="ECO:0000313" key="4">
    <source>
        <dbReference type="Proteomes" id="UP001156441"/>
    </source>
</evidence>
<feature type="domain" description="Methyltransferase small" evidence="2">
    <location>
        <begin position="34"/>
        <end position="124"/>
    </location>
</feature>
<dbReference type="PANTHER" id="PTHR18895">
    <property type="entry name" value="HEMK METHYLTRANSFERASE"/>
    <property type="match status" value="1"/>
</dbReference>
<dbReference type="InterPro" id="IPR007848">
    <property type="entry name" value="Small_mtfrase_dom"/>
</dbReference>
<keyword evidence="4" id="KW-1185">Reference proteome</keyword>
<comment type="caution">
    <text evidence="3">The sequence shown here is derived from an EMBL/GenBank/DDBJ whole genome shotgun (WGS) entry which is preliminary data.</text>
</comment>
<gene>
    <name evidence="3" type="ORF">JT362_13715</name>
</gene>
<accession>A0ABT2J8S3</accession>
<dbReference type="GO" id="GO:0032259">
    <property type="term" value="P:methylation"/>
    <property type="evidence" value="ECO:0007669"/>
    <property type="project" value="UniProtKB-KW"/>
</dbReference>
<dbReference type="EMBL" id="JAFFZE010000011">
    <property type="protein sequence ID" value="MCT2584176.1"/>
    <property type="molecule type" value="Genomic_DNA"/>
</dbReference>
<dbReference type="Pfam" id="PF05175">
    <property type="entry name" value="MTS"/>
    <property type="match status" value="1"/>
</dbReference>
<dbReference type="InterPro" id="IPR050320">
    <property type="entry name" value="N5-glutamine_MTase"/>
</dbReference>
<dbReference type="CDD" id="cd02440">
    <property type="entry name" value="AdoMet_MTases"/>
    <property type="match status" value="1"/>
</dbReference>
<name>A0ABT2J8S3_9PSEU</name>
<feature type="compositionally biased region" description="Basic and acidic residues" evidence="1">
    <location>
        <begin position="141"/>
        <end position="158"/>
    </location>
</feature>
<dbReference type="PANTHER" id="PTHR18895:SF74">
    <property type="entry name" value="MTRF1L RELEASE FACTOR GLUTAMINE METHYLTRANSFERASE"/>
    <property type="match status" value="1"/>
</dbReference>
<sequence>MSAEEERRIRDWHESAYRSVHALGEETVEYLGRTFVVPPGVFPPAQASRLLGRAVLDEVRETDRVLDLGTGCGVNAILAASRSTDVLGVDINPAAVASAVANAERNGVADRTTFRESDVFSTVAGATERSPAGPRSARRRAGTEHVTREVGESADARSDPSNTGDGRFDLIVFDPPFRWFAPRDLLEASMTDENYAALTRFLTEAGDHLTPDGRILMFFGTSGDLDHLYRVAAENGFHRETLATEDLTRQDTTITYVAFRLRRPVG</sequence>
<evidence type="ECO:0000313" key="3">
    <source>
        <dbReference type="EMBL" id="MCT2584176.1"/>
    </source>
</evidence>
<keyword evidence="3" id="KW-0489">Methyltransferase</keyword>
<evidence type="ECO:0000259" key="2">
    <source>
        <dbReference type="Pfam" id="PF05175"/>
    </source>
</evidence>
<dbReference type="Gene3D" id="3.40.50.150">
    <property type="entry name" value="Vaccinia Virus protein VP39"/>
    <property type="match status" value="2"/>
</dbReference>
<reference evidence="3 4" key="1">
    <citation type="submission" date="2021-02" db="EMBL/GenBank/DDBJ databases">
        <title>Actinophytocola xerophila sp. nov., isolated from soil of cotton cropping field.</title>
        <authorList>
            <person name="Huang R."/>
            <person name="Chen X."/>
            <person name="Ge X."/>
            <person name="Liu W."/>
        </authorList>
    </citation>
    <scope>NUCLEOTIDE SEQUENCE [LARGE SCALE GENOMIC DNA]</scope>
    <source>
        <strain evidence="3 4">S1-96</strain>
    </source>
</reference>
<dbReference type="InterPro" id="IPR029063">
    <property type="entry name" value="SAM-dependent_MTases_sf"/>
</dbReference>
<dbReference type="Proteomes" id="UP001156441">
    <property type="component" value="Unassembled WGS sequence"/>
</dbReference>
<dbReference type="GO" id="GO:0008168">
    <property type="term" value="F:methyltransferase activity"/>
    <property type="evidence" value="ECO:0007669"/>
    <property type="project" value="UniProtKB-KW"/>
</dbReference>
<feature type="region of interest" description="Disordered" evidence="1">
    <location>
        <begin position="122"/>
        <end position="165"/>
    </location>
</feature>
<protein>
    <submittedName>
        <fullName evidence="3">Methyltransferase</fullName>
    </submittedName>
</protein>
<proteinExistence type="predicted"/>
<organism evidence="3 4">
    <name type="scientific">Actinophytocola gossypii</name>
    <dbReference type="NCBI Taxonomy" id="2812003"/>
    <lineage>
        <taxon>Bacteria</taxon>
        <taxon>Bacillati</taxon>
        <taxon>Actinomycetota</taxon>
        <taxon>Actinomycetes</taxon>
        <taxon>Pseudonocardiales</taxon>
        <taxon>Pseudonocardiaceae</taxon>
    </lineage>
</organism>
<dbReference type="SUPFAM" id="SSF53335">
    <property type="entry name" value="S-adenosyl-L-methionine-dependent methyltransferases"/>
    <property type="match status" value="1"/>
</dbReference>
<dbReference type="PROSITE" id="PS00092">
    <property type="entry name" value="N6_MTASE"/>
    <property type="match status" value="1"/>
</dbReference>
<dbReference type="InterPro" id="IPR002052">
    <property type="entry name" value="DNA_methylase_N6_adenine_CS"/>
</dbReference>